<organism evidence="1">
    <name type="scientific">viral metagenome</name>
    <dbReference type="NCBI Taxonomy" id="1070528"/>
    <lineage>
        <taxon>unclassified sequences</taxon>
        <taxon>metagenomes</taxon>
        <taxon>organismal metagenomes</taxon>
    </lineage>
</organism>
<evidence type="ECO:0000313" key="1">
    <source>
        <dbReference type="EMBL" id="QJA49961.1"/>
    </source>
</evidence>
<dbReference type="EMBL" id="MT144165">
    <property type="protein sequence ID" value="QJA49961.1"/>
    <property type="molecule type" value="Genomic_DNA"/>
</dbReference>
<accession>A0A6H1ZRB8</accession>
<gene>
    <name evidence="1" type="ORF">TM448A01540_0017</name>
</gene>
<sequence length="71" mass="7613">MSAAPRSPAQLAAERGHDCRGDFFSTGVDLDLAHAADADLDGTFEATCMDTGEVLQVNGWLFVREEQVSGR</sequence>
<reference evidence="1" key="1">
    <citation type="submission" date="2020-03" db="EMBL/GenBank/DDBJ databases">
        <title>The deep terrestrial virosphere.</title>
        <authorList>
            <person name="Holmfeldt K."/>
            <person name="Nilsson E."/>
            <person name="Simone D."/>
            <person name="Lopez-Fernandez M."/>
            <person name="Wu X."/>
            <person name="de Brujin I."/>
            <person name="Lundin D."/>
            <person name="Andersson A."/>
            <person name="Bertilsson S."/>
            <person name="Dopson M."/>
        </authorList>
    </citation>
    <scope>NUCLEOTIDE SEQUENCE</scope>
    <source>
        <strain evidence="1">TM448A01540</strain>
    </source>
</reference>
<dbReference type="AlphaFoldDB" id="A0A6H1ZRB8"/>
<proteinExistence type="predicted"/>
<protein>
    <submittedName>
        <fullName evidence="1">Uncharacterized protein</fullName>
    </submittedName>
</protein>
<name>A0A6H1ZRB8_9ZZZZ</name>